<dbReference type="STRING" id="582899.Hden_0260"/>
<dbReference type="HOGENOM" id="CLU_155738_3_2_5"/>
<dbReference type="Gene3D" id="1.10.3990.20">
    <property type="entry name" value="protein bp1543"/>
    <property type="match status" value="1"/>
</dbReference>
<dbReference type="InterPro" id="IPR027373">
    <property type="entry name" value="RHH_dom"/>
</dbReference>
<dbReference type="eggNOG" id="COG4321">
    <property type="taxonomic scope" value="Bacteria"/>
</dbReference>
<sequence>MRPEKRSFSIQGHRTSISLEAAFWSALKTAAAEDGLTLAGLINAIDKDRGGAGLSSAVRVWILKRLETRAASKSAE</sequence>
<accession>D8JQT3</accession>
<protein>
    <submittedName>
        <fullName evidence="2">Arylsulfate sulfotransferase-related protein</fullName>
    </submittedName>
</protein>
<name>D8JQT3_HYPDA</name>
<dbReference type="Proteomes" id="UP000002033">
    <property type="component" value="Chromosome"/>
</dbReference>
<gene>
    <name evidence="2" type="ordered locus">Hden_0260</name>
</gene>
<organism evidence="2 3">
    <name type="scientific">Hyphomicrobium denitrificans (strain ATCC 51888 / DSM 1869 / NCIMB 11706 / TK 0415)</name>
    <dbReference type="NCBI Taxonomy" id="582899"/>
    <lineage>
        <taxon>Bacteria</taxon>
        <taxon>Pseudomonadati</taxon>
        <taxon>Pseudomonadota</taxon>
        <taxon>Alphaproteobacteria</taxon>
        <taxon>Hyphomicrobiales</taxon>
        <taxon>Hyphomicrobiaceae</taxon>
        <taxon>Hyphomicrobium</taxon>
    </lineage>
</organism>
<keyword evidence="2" id="KW-0808">Transferase</keyword>
<reference evidence="3" key="1">
    <citation type="journal article" date="2011" name="J. Bacteriol.">
        <title>Genome sequences of eight morphologically diverse alphaproteobacteria.</title>
        <authorList>
            <consortium name="US DOE Joint Genome Institute"/>
            <person name="Brown P.J."/>
            <person name="Kysela D.T."/>
            <person name="Buechlein A."/>
            <person name="Hemmerich C."/>
            <person name="Brun Y.V."/>
        </authorList>
    </citation>
    <scope>NUCLEOTIDE SEQUENCE [LARGE SCALE GENOMIC DNA]</scope>
    <source>
        <strain evidence="3">ATCC 51888 / DSM 1869 / NCIB 11706 / TK 0415</strain>
    </source>
</reference>
<evidence type="ECO:0000313" key="3">
    <source>
        <dbReference type="Proteomes" id="UP000002033"/>
    </source>
</evidence>
<proteinExistence type="predicted"/>
<dbReference type="OrthoDB" id="7477016at2"/>
<dbReference type="Pfam" id="PF13467">
    <property type="entry name" value="RHH_4"/>
    <property type="match status" value="1"/>
</dbReference>
<dbReference type="KEGG" id="hdn:Hden_0260"/>
<dbReference type="GO" id="GO:0016740">
    <property type="term" value="F:transferase activity"/>
    <property type="evidence" value="ECO:0007669"/>
    <property type="project" value="UniProtKB-KW"/>
</dbReference>
<dbReference type="InterPro" id="IPR038268">
    <property type="entry name" value="RHH_sf"/>
</dbReference>
<dbReference type="AlphaFoldDB" id="D8JQT3"/>
<evidence type="ECO:0000313" key="2">
    <source>
        <dbReference type="EMBL" id="ADJ22085.1"/>
    </source>
</evidence>
<dbReference type="EMBL" id="CP002083">
    <property type="protein sequence ID" value="ADJ22085.1"/>
    <property type="molecule type" value="Genomic_DNA"/>
</dbReference>
<evidence type="ECO:0000259" key="1">
    <source>
        <dbReference type="Pfam" id="PF13467"/>
    </source>
</evidence>
<feature type="domain" description="Ribbon-helix-helix" evidence="1">
    <location>
        <begin position="3"/>
        <end position="65"/>
    </location>
</feature>
<dbReference type="RefSeq" id="WP_013214304.1">
    <property type="nucleotide sequence ID" value="NC_014313.1"/>
</dbReference>
<keyword evidence="3" id="KW-1185">Reference proteome</keyword>